<protein>
    <submittedName>
        <fullName evidence="4">PIG-L family deacetylase</fullName>
    </submittedName>
</protein>
<accession>A0ABV8NUL9</accession>
<dbReference type="InterPro" id="IPR003737">
    <property type="entry name" value="GlcNAc_PI_deacetylase-related"/>
</dbReference>
<reference evidence="5" key="1">
    <citation type="journal article" date="2019" name="Int. J. Syst. Evol. Microbiol.">
        <title>The Global Catalogue of Microorganisms (GCM) 10K type strain sequencing project: providing services to taxonomists for standard genome sequencing and annotation.</title>
        <authorList>
            <consortium name="The Broad Institute Genomics Platform"/>
            <consortium name="The Broad Institute Genome Sequencing Center for Infectious Disease"/>
            <person name="Wu L."/>
            <person name="Ma J."/>
        </authorList>
    </citation>
    <scope>NUCLEOTIDE SEQUENCE [LARGE SCALE GENOMIC DNA]</scope>
    <source>
        <strain evidence="5">LMG 24813</strain>
    </source>
</reference>
<dbReference type="PANTHER" id="PTHR12993">
    <property type="entry name" value="N-ACETYLGLUCOSAMINYL-PHOSPHATIDYLINOSITOL DE-N-ACETYLASE-RELATED"/>
    <property type="match status" value="1"/>
</dbReference>
<sequence length="684" mass="73481">MNVQRWLAAWCSALVCGCIHISAQAAPAAADCHGIRDLVFVAHQDDDLLFMNPDIQSTIRSGGCVQVVYLTAAERGEGIGYMMGRARGVRAAYSYIAGTPNSWTEDVVQLDGRHLAHVVLNGDPRVTMIYMRLKDPWLGKGWGSLTPLSRAESVPGATAQSLGPYVETYDRAGLVDTLAAIIRAYRPTDIRHMDDTVSIPYTRLCWRCVGHDHPDHIASARLARDAMAQVPGNYAEIAYVDYPTQERHRNLTLAEVAGKTGAFRHYAWDDYRYCPKGPAECKEPLGPALSWVGRTYYVIRHTLAPALAAEPTGGYLLCATGEINSAANVRDSRLGHWLALGGRVAGRSTAFNRLDGDVEILVRSANGRLWTRSRPAGGHWAAWQAVLGPRVVDLPLVARSAAGRNTLLAMGYDGVFHYALRQQTGDTTSWHWSKLPALADAVTDAALALDAKGDPAVFASDRKGGLWTTWQEQDGSGRWAAWSRIRGVTVSAPLAGERIERGDRHTSGGLAAQRNARGLIQLYARDGRSGHMLVLTQSRPGTPDQPWGPPVDLGVSYVGRPAIGLSPAGGVAVAALARERGSIWLLEGAAVTSLGSGIVSAPALRTIGDTLYVAGRGAGPRQDYWLWTRNAGKWHAPRMVPAPSVDGGESFDTLPQPGALPGGPFEKPVLSAKAETGVAVPATK</sequence>
<evidence type="ECO:0000256" key="2">
    <source>
        <dbReference type="SAM" id="SignalP"/>
    </source>
</evidence>
<feature type="chain" id="PRO_5046949535" evidence="2">
    <location>
        <begin position="26"/>
        <end position="684"/>
    </location>
</feature>
<evidence type="ECO:0000259" key="3">
    <source>
        <dbReference type="Pfam" id="PF26607"/>
    </source>
</evidence>
<evidence type="ECO:0000313" key="4">
    <source>
        <dbReference type="EMBL" id="MFC4199591.1"/>
    </source>
</evidence>
<evidence type="ECO:0000256" key="1">
    <source>
        <dbReference type="SAM" id="MobiDB-lite"/>
    </source>
</evidence>
<proteinExistence type="predicted"/>
<dbReference type="Pfam" id="PF02585">
    <property type="entry name" value="PIG-L"/>
    <property type="match status" value="1"/>
</dbReference>
<feature type="region of interest" description="Disordered" evidence="1">
    <location>
        <begin position="644"/>
        <end position="666"/>
    </location>
</feature>
<dbReference type="RefSeq" id="WP_217962722.1">
    <property type="nucleotide sequence ID" value="NZ_JAHTBN010000001.1"/>
</dbReference>
<dbReference type="Pfam" id="PF26607">
    <property type="entry name" value="DUF8189"/>
    <property type="match status" value="1"/>
</dbReference>
<dbReference type="InterPro" id="IPR058502">
    <property type="entry name" value="PLL-like_beta-prop"/>
</dbReference>
<feature type="domain" description="PLL-like beta propeller" evidence="3">
    <location>
        <begin position="335"/>
        <end position="495"/>
    </location>
</feature>
<dbReference type="PROSITE" id="PS51257">
    <property type="entry name" value="PROKAR_LIPOPROTEIN"/>
    <property type="match status" value="1"/>
</dbReference>
<keyword evidence="5" id="KW-1185">Reference proteome</keyword>
<keyword evidence="2" id="KW-0732">Signal</keyword>
<name>A0ABV8NUL9_9BURK</name>
<dbReference type="PANTHER" id="PTHR12993:SF11">
    <property type="entry name" value="N-ACETYLGLUCOSAMINYL-PHOSPHATIDYLINOSITOL DE-N-ACETYLASE"/>
    <property type="match status" value="1"/>
</dbReference>
<feature type="signal peptide" evidence="2">
    <location>
        <begin position="1"/>
        <end position="25"/>
    </location>
</feature>
<organism evidence="4 5">
    <name type="scientific">Candidimonas humi</name>
    <dbReference type="NCBI Taxonomy" id="683355"/>
    <lineage>
        <taxon>Bacteria</taxon>
        <taxon>Pseudomonadati</taxon>
        <taxon>Pseudomonadota</taxon>
        <taxon>Betaproteobacteria</taxon>
        <taxon>Burkholderiales</taxon>
        <taxon>Alcaligenaceae</taxon>
        <taxon>Candidimonas</taxon>
    </lineage>
</organism>
<dbReference type="EMBL" id="JBHSBV010000001">
    <property type="protein sequence ID" value="MFC4199591.1"/>
    <property type="molecule type" value="Genomic_DNA"/>
</dbReference>
<gene>
    <name evidence="4" type="ORF">ACFOY1_01375</name>
</gene>
<comment type="caution">
    <text evidence="4">The sequence shown here is derived from an EMBL/GenBank/DDBJ whole genome shotgun (WGS) entry which is preliminary data.</text>
</comment>
<dbReference type="Proteomes" id="UP001595848">
    <property type="component" value="Unassembled WGS sequence"/>
</dbReference>
<evidence type="ECO:0000313" key="5">
    <source>
        <dbReference type="Proteomes" id="UP001595848"/>
    </source>
</evidence>